<evidence type="ECO:0000313" key="2">
    <source>
        <dbReference type="EMBL" id="OIQ68537.1"/>
    </source>
</evidence>
<feature type="region of interest" description="Disordered" evidence="1">
    <location>
        <begin position="42"/>
        <end position="62"/>
    </location>
</feature>
<gene>
    <name evidence="2" type="ORF">GALL_498690</name>
</gene>
<comment type="caution">
    <text evidence="2">The sequence shown here is derived from an EMBL/GenBank/DDBJ whole genome shotgun (WGS) entry which is preliminary data.</text>
</comment>
<feature type="region of interest" description="Disordered" evidence="1">
    <location>
        <begin position="175"/>
        <end position="205"/>
    </location>
</feature>
<evidence type="ECO:0000256" key="1">
    <source>
        <dbReference type="SAM" id="MobiDB-lite"/>
    </source>
</evidence>
<proteinExistence type="predicted"/>
<accession>A0A1J5PAB1</accession>
<protein>
    <submittedName>
        <fullName evidence="2">Uncharacterized protein</fullName>
    </submittedName>
</protein>
<name>A0A1J5PAB1_9ZZZZ</name>
<dbReference type="EMBL" id="MLJW01005250">
    <property type="protein sequence ID" value="OIQ68537.1"/>
    <property type="molecule type" value="Genomic_DNA"/>
</dbReference>
<organism evidence="2">
    <name type="scientific">mine drainage metagenome</name>
    <dbReference type="NCBI Taxonomy" id="410659"/>
    <lineage>
        <taxon>unclassified sequences</taxon>
        <taxon>metagenomes</taxon>
        <taxon>ecological metagenomes</taxon>
    </lineage>
</organism>
<reference evidence="2" key="1">
    <citation type="submission" date="2016-10" db="EMBL/GenBank/DDBJ databases">
        <title>Sequence of Gallionella enrichment culture.</title>
        <authorList>
            <person name="Poehlein A."/>
            <person name="Muehling M."/>
            <person name="Daniel R."/>
        </authorList>
    </citation>
    <scope>NUCLEOTIDE SEQUENCE</scope>
</reference>
<dbReference type="AlphaFoldDB" id="A0A1J5PAB1"/>
<sequence>MALRIAQLHETYCVAPDSRVQTLERGLCQSAQIARFVRRGFGQSGRMSPSKHLKRNQGRDGGLAARHVCDRNVLTSHGWQPDRRPTRSLDGREHGFHQDVAVALFPESPEQCREGYFPSGVDVGRPSPEHPQHRPQAPYANPRLVNMLRYGRSGGDFSQVWEDLFQAVARHAPQRHRWARPAAQGDRGGEDRGEAIGSALHGPRD</sequence>